<keyword evidence="2" id="KW-1185">Reference proteome</keyword>
<dbReference type="AlphaFoldDB" id="A0AAJ0C3H4"/>
<dbReference type="EMBL" id="MU839004">
    <property type="protein sequence ID" value="KAK1768827.1"/>
    <property type="molecule type" value="Genomic_DNA"/>
</dbReference>
<evidence type="ECO:0000313" key="1">
    <source>
        <dbReference type="EMBL" id="KAK1768827.1"/>
    </source>
</evidence>
<proteinExistence type="predicted"/>
<evidence type="ECO:0000313" key="2">
    <source>
        <dbReference type="Proteomes" id="UP001244011"/>
    </source>
</evidence>
<organism evidence="1 2">
    <name type="scientific">Phialemonium atrogriseum</name>
    <dbReference type="NCBI Taxonomy" id="1093897"/>
    <lineage>
        <taxon>Eukaryota</taxon>
        <taxon>Fungi</taxon>
        <taxon>Dikarya</taxon>
        <taxon>Ascomycota</taxon>
        <taxon>Pezizomycotina</taxon>
        <taxon>Sordariomycetes</taxon>
        <taxon>Sordariomycetidae</taxon>
        <taxon>Cephalothecales</taxon>
        <taxon>Cephalothecaceae</taxon>
        <taxon>Phialemonium</taxon>
    </lineage>
</organism>
<protein>
    <submittedName>
        <fullName evidence="1">Uncharacterized protein</fullName>
    </submittedName>
</protein>
<dbReference type="Proteomes" id="UP001244011">
    <property type="component" value="Unassembled WGS sequence"/>
</dbReference>
<accession>A0AAJ0C3H4</accession>
<reference evidence="1" key="1">
    <citation type="submission" date="2023-06" db="EMBL/GenBank/DDBJ databases">
        <title>Genome-scale phylogeny and comparative genomics of the fungal order Sordariales.</title>
        <authorList>
            <consortium name="Lawrence Berkeley National Laboratory"/>
            <person name="Hensen N."/>
            <person name="Bonometti L."/>
            <person name="Westerberg I."/>
            <person name="Brannstrom I.O."/>
            <person name="Guillou S."/>
            <person name="Cros-Aarteil S."/>
            <person name="Calhoun S."/>
            <person name="Haridas S."/>
            <person name="Kuo A."/>
            <person name="Mondo S."/>
            <person name="Pangilinan J."/>
            <person name="Riley R."/>
            <person name="Labutti K."/>
            <person name="Andreopoulos B."/>
            <person name="Lipzen A."/>
            <person name="Chen C."/>
            <person name="Yanf M."/>
            <person name="Daum C."/>
            <person name="Ng V."/>
            <person name="Clum A."/>
            <person name="Steindorff A."/>
            <person name="Ohm R."/>
            <person name="Martin F."/>
            <person name="Silar P."/>
            <person name="Natvig D."/>
            <person name="Lalanne C."/>
            <person name="Gautier V."/>
            <person name="Ament-Velasquez S.L."/>
            <person name="Kruys A."/>
            <person name="Hutchinson M.I."/>
            <person name="Powell A.J."/>
            <person name="Barry K."/>
            <person name="Miller A.N."/>
            <person name="Grigoriev I.V."/>
            <person name="Debuchy R."/>
            <person name="Gladieux P."/>
            <person name="Thoren M.H."/>
            <person name="Johannesson H."/>
        </authorList>
    </citation>
    <scope>NUCLEOTIDE SEQUENCE</scope>
    <source>
        <strain evidence="1">8032-3</strain>
    </source>
</reference>
<dbReference type="GeneID" id="85310679"/>
<name>A0AAJ0C3H4_9PEZI</name>
<gene>
    <name evidence="1" type="ORF">QBC33DRAFT_533820</name>
</gene>
<sequence length="250" mass="27924">MIIRRLATYRPALLPPSRNLQQRSQQYIGIHNGAKARVPPAPSFREAPHPGSALLSSDAMAVAVKGNIGVPNEVKYFRPQNPDEFLVEIKVCKRHTFSPLHMKYLEKRGHALADMFLSLYSAKREPLWWLSLATMDGSKAIVRRKAIARAKNAFKVALSQNGYDRFGRRLAVERKTDDSGSAGAAGVSDDGGAKAMELYGTVVFRVKDCRGFMKLELSTVVGYFSEFVQRIKPLLGQKGSEQDGPRDFRW</sequence>
<dbReference type="RefSeq" id="XP_060285040.1">
    <property type="nucleotide sequence ID" value="XM_060427492.1"/>
</dbReference>
<comment type="caution">
    <text evidence="1">The sequence shown here is derived from an EMBL/GenBank/DDBJ whole genome shotgun (WGS) entry which is preliminary data.</text>
</comment>